<evidence type="ECO:0000313" key="7">
    <source>
        <dbReference type="Proteomes" id="UP000549343"/>
    </source>
</evidence>
<dbReference type="PROSITE" id="PS50949">
    <property type="entry name" value="HTH_GNTR"/>
    <property type="match status" value="1"/>
</dbReference>
<evidence type="ECO:0000313" key="6">
    <source>
        <dbReference type="EMBL" id="MBB4775941.1"/>
    </source>
</evidence>
<keyword evidence="3" id="KW-0804">Transcription</keyword>
<dbReference type="EMBL" id="JACHMV010000001">
    <property type="protein sequence ID" value="MBB4775941.1"/>
    <property type="molecule type" value="Genomic_DNA"/>
</dbReference>
<gene>
    <name evidence="6" type="ORF">F4557_004359</name>
    <name evidence="5" type="ORF">GCM10009546_36930</name>
</gene>
<dbReference type="InterPro" id="IPR000524">
    <property type="entry name" value="Tscrpt_reg_HTH_GntR"/>
</dbReference>
<name>A0A7W7MYI6_9ACTN</name>
<evidence type="ECO:0000259" key="4">
    <source>
        <dbReference type="PROSITE" id="PS50949"/>
    </source>
</evidence>
<dbReference type="InterPro" id="IPR011711">
    <property type="entry name" value="GntR_C"/>
</dbReference>
<dbReference type="PANTHER" id="PTHR43537:SF5">
    <property type="entry name" value="UXU OPERON TRANSCRIPTIONAL REGULATOR"/>
    <property type="match status" value="1"/>
</dbReference>
<dbReference type="EMBL" id="BAAAHD010000032">
    <property type="protein sequence ID" value="GAA0570793.1"/>
    <property type="molecule type" value="Genomic_DNA"/>
</dbReference>
<dbReference type="Pfam" id="PF07729">
    <property type="entry name" value="FCD"/>
    <property type="match status" value="1"/>
</dbReference>
<dbReference type="SUPFAM" id="SSF48008">
    <property type="entry name" value="GntR ligand-binding domain-like"/>
    <property type="match status" value="1"/>
</dbReference>
<dbReference type="InterPro" id="IPR036388">
    <property type="entry name" value="WH-like_DNA-bd_sf"/>
</dbReference>
<dbReference type="InterPro" id="IPR036390">
    <property type="entry name" value="WH_DNA-bd_sf"/>
</dbReference>
<proteinExistence type="predicted"/>
<dbReference type="PRINTS" id="PR00035">
    <property type="entry name" value="HTHGNTR"/>
</dbReference>
<protein>
    <submittedName>
        <fullName evidence="5">FadR/GntR family transcriptional regulator</fullName>
    </submittedName>
    <submittedName>
        <fullName evidence="6">GntR family transcriptional repressor for pyruvate dehydrogenase complex</fullName>
    </submittedName>
</protein>
<evidence type="ECO:0000256" key="3">
    <source>
        <dbReference type="ARBA" id="ARBA00023163"/>
    </source>
</evidence>
<keyword evidence="6" id="KW-0670">Pyruvate</keyword>
<dbReference type="CDD" id="cd07377">
    <property type="entry name" value="WHTH_GntR"/>
    <property type="match status" value="1"/>
</dbReference>
<dbReference type="RefSeq" id="WP_184885542.1">
    <property type="nucleotide sequence ID" value="NZ_BAAAHD010000032.1"/>
</dbReference>
<reference evidence="5 8" key="1">
    <citation type="journal article" date="2019" name="Int. J. Syst. Evol. Microbiol.">
        <title>The Global Catalogue of Microorganisms (GCM) 10K type strain sequencing project: providing services to taxonomists for standard genome sequencing and annotation.</title>
        <authorList>
            <consortium name="The Broad Institute Genomics Platform"/>
            <consortium name="The Broad Institute Genome Sequencing Center for Infectious Disease"/>
            <person name="Wu L."/>
            <person name="Ma J."/>
        </authorList>
    </citation>
    <scope>NUCLEOTIDE SEQUENCE [LARGE SCALE GENOMIC DNA]</scope>
    <source>
        <strain evidence="5 8">JCM 10667</strain>
    </source>
</reference>
<dbReference type="Proteomes" id="UP001501427">
    <property type="component" value="Unassembled WGS sequence"/>
</dbReference>
<dbReference type="Pfam" id="PF00392">
    <property type="entry name" value="GntR"/>
    <property type="match status" value="1"/>
</dbReference>
<dbReference type="PANTHER" id="PTHR43537">
    <property type="entry name" value="TRANSCRIPTIONAL REGULATOR, GNTR FAMILY"/>
    <property type="match status" value="1"/>
</dbReference>
<dbReference type="SMART" id="SM00345">
    <property type="entry name" value="HTH_GNTR"/>
    <property type="match status" value="1"/>
</dbReference>
<evidence type="ECO:0000256" key="2">
    <source>
        <dbReference type="ARBA" id="ARBA00023125"/>
    </source>
</evidence>
<dbReference type="AlphaFoldDB" id="A0A7W7MYI6"/>
<evidence type="ECO:0000256" key="1">
    <source>
        <dbReference type="ARBA" id="ARBA00023015"/>
    </source>
</evidence>
<dbReference type="SUPFAM" id="SSF46785">
    <property type="entry name" value="Winged helix' DNA-binding domain"/>
    <property type="match status" value="1"/>
</dbReference>
<keyword evidence="1" id="KW-0805">Transcription regulation</keyword>
<reference evidence="6 7" key="2">
    <citation type="submission" date="2020-08" db="EMBL/GenBank/DDBJ databases">
        <title>Sequencing the genomes of 1000 actinobacteria strains.</title>
        <authorList>
            <person name="Klenk H.-P."/>
        </authorList>
    </citation>
    <scope>NUCLEOTIDE SEQUENCE [LARGE SCALE GENOMIC DNA]</scope>
    <source>
        <strain evidence="6 7">DSM 44772</strain>
    </source>
</reference>
<reference evidence="5" key="3">
    <citation type="submission" date="2023-12" db="EMBL/GenBank/DDBJ databases">
        <authorList>
            <person name="Sun Q."/>
            <person name="Inoue M."/>
        </authorList>
    </citation>
    <scope>NUCLEOTIDE SEQUENCE</scope>
    <source>
        <strain evidence="5">JCM 10667</strain>
    </source>
</reference>
<organism evidence="6 7">
    <name type="scientific">Actinomadura livida</name>
    <dbReference type="NCBI Taxonomy" id="79909"/>
    <lineage>
        <taxon>Bacteria</taxon>
        <taxon>Bacillati</taxon>
        <taxon>Actinomycetota</taxon>
        <taxon>Actinomycetes</taxon>
        <taxon>Streptosporangiales</taxon>
        <taxon>Thermomonosporaceae</taxon>
        <taxon>Actinomadura</taxon>
    </lineage>
</organism>
<evidence type="ECO:0000313" key="5">
    <source>
        <dbReference type="EMBL" id="GAA0570793.1"/>
    </source>
</evidence>
<dbReference type="Gene3D" id="1.20.120.530">
    <property type="entry name" value="GntR ligand-binding domain-like"/>
    <property type="match status" value="1"/>
</dbReference>
<feature type="domain" description="HTH gntR-type" evidence="4">
    <location>
        <begin position="2"/>
        <end position="72"/>
    </location>
</feature>
<dbReference type="SMART" id="SM00895">
    <property type="entry name" value="FCD"/>
    <property type="match status" value="1"/>
</dbReference>
<keyword evidence="2" id="KW-0238">DNA-binding</keyword>
<dbReference type="Proteomes" id="UP000549343">
    <property type="component" value="Unassembled WGS sequence"/>
</dbReference>
<dbReference type="InterPro" id="IPR008920">
    <property type="entry name" value="TF_FadR/GntR_C"/>
</dbReference>
<sequence>MPKASDLVVDEIRRRVIRERLPVGYRLPTELELMEQHGLGRVTVREALRVLERDGLIEVKRGPKGGIFVTKPDVRQLGSAFALLFAIRDTRLGHFSTFRGYVEPVVARLAAMNATDEQRENLVRATEQGRAESTSRAVDFHSMVAEMCGNDMFEFMIDAINVSFERHFRHDMITETDREDTDFAHRRIAQKIAAGDADGAERAMSSHLLAYDEYLKKNGLTEEPLFPEGV</sequence>
<accession>A0A7W7MYI6</accession>
<keyword evidence="8" id="KW-1185">Reference proteome</keyword>
<comment type="caution">
    <text evidence="6">The sequence shown here is derived from an EMBL/GenBank/DDBJ whole genome shotgun (WGS) entry which is preliminary data.</text>
</comment>
<evidence type="ECO:0000313" key="8">
    <source>
        <dbReference type="Proteomes" id="UP001501427"/>
    </source>
</evidence>
<dbReference type="GO" id="GO:0003677">
    <property type="term" value="F:DNA binding"/>
    <property type="evidence" value="ECO:0007669"/>
    <property type="project" value="UniProtKB-KW"/>
</dbReference>
<dbReference type="GO" id="GO:0003700">
    <property type="term" value="F:DNA-binding transcription factor activity"/>
    <property type="evidence" value="ECO:0007669"/>
    <property type="project" value="InterPro"/>
</dbReference>
<dbReference type="Gene3D" id="1.10.10.10">
    <property type="entry name" value="Winged helix-like DNA-binding domain superfamily/Winged helix DNA-binding domain"/>
    <property type="match status" value="1"/>
</dbReference>